<reference evidence="3" key="1">
    <citation type="submission" date="2013-09" db="EMBL/GenBank/DDBJ databases">
        <title>Corchorus olitorius genome sequencing.</title>
        <authorList>
            <person name="Alam M."/>
            <person name="Haque M.S."/>
            <person name="Islam M.S."/>
            <person name="Emdad E.M."/>
            <person name="Islam M.M."/>
            <person name="Ahmed B."/>
            <person name="Halim A."/>
            <person name="Hossen Q.M.M."/>
            <person name="Hossain M.Z."/>
            <person name="Ahmed R."/>
            <person name="Khan M.M."/>
            <person name="Islam R."/>
            <person name="Rashid M.M."/>
            <person name="Khan S.A."/>
            <person name="Rahman M.S."/>
            <person name="Alam M."/>
            <person name="Yahiya A.S."/>
            <person name="Khan M.S."/>
            <person name="Azam M.S."/>
            <person name="Haque T."/>
            <person name="Lashkar M.Z.H."/>
            <person name="Akhand A.I."/>
            <person name="Morshed G."/>
            <person name="Roy S."/>
            <person name="Uddin K.S."/>
            <person name="Rabeya T."/>
            <person name="Hossain A.S."/>
            <person name="Chowdhury A."/>
            <person name="Snigdha A.R."/>
            <person name="Mortoza M.S."/>
            <person name="Matin S.A."/>
            <person name="Hoque S.M.E."/>
            <person name="Islam M.K."/>
            <person name="Roy D.K."/>
            <person name="Haider R."/>
            <person name="Moosa M.M."/>
            <person name="Elias S.M."/>
            <person name="Hasan A.M."/>
            <person name="Jahan S."/>
            <person name="Shafiuddin M."/>
            <person name="Mahmood N."/>
            <person name="Shommy N.S."/>
        </authorList>
    </citation>
    <scope>NUCLEOTIDE SEQUENCE [LARGE SCALE GENOMIC DNA]</scope>
    <source>
        <strain evidence="3">cv. O-4</strain>
    </source>
</reference>
<comment type="caution">
    <text evidence="2">The sequence shown here is derived from an EMBL/GenBank/DDBJ whole genome shotgun (WGS) entry which is preliminary data.</text>
</comment>
<evidence type="ECO:0000313" key="2">
    <source>
        <dbReference type="EMBL" id="OMO50124.1"/>
    </source>
</evidence>
<evidence type="ECO:0000313" key="3">
    <source>
        <dbReference type="Proteomes" id="UP000187203"/>
    </source>
</evidence>
<keyword evidence="3" id="KW-1185">Reference proteome</keyword>
<proteinExistence type="predicted"/>
<organism evidence="2 3">
    <name type="scientific">Corchorus olitorius</name>
    <dbReference type="NCBI Taxonomy" id="93759"/>
    <lineage>
        <taxon>Eukaryota</taxon>
        <taxon>Viridiplantae</taxon>
        <taxon>Streptophyta</taxon>
        <taxon>Embryophyta</taxon>
        <taxon>Tracheophyta</taxon>
        <taxon>Spermatophyta</taxon>
        <taxon>Magnoliopsida</taxon>
        <taxon>eudicotyledons</taxon>
        <taxon>Gunneridae</taxon>
        <taxon>Pentapetalae</taxon>
        <taxon>rosids</taxon>
        <taxon>malvids</taxon>
        <taxon>Malvales</taxon>
        <taxon>Malvaceae</taxon>
        <taxon>Grewioideae</taxon>
        <taxon>Apeibeae</taxon>
        <taxon>Corchorus</taxon>
    </lineage>
</organism>
<feature type="compositionally biased region" description="Basic and acidic residues" evidence="1">
    <location>
        <begin position="17"/>
        <end position="42"/>
    </location>
</feature>
<protein>
    <submittedName>
        <fullName evidence="2">Uncharacterized protein</fullName>
    </submittedName>
</protein>
<evidence type="ECO:0000256" key="1">
    <source>
        <dbReference type="SAM" id="MobiDB-lite"/>
    </source>
</evidence>
<dbReference type="Proteomes" id="UP000187203">
    <property type="component" value="Unassembled WGS sequence"/>
</dbReference>
<sequence length="72" mass="8088">MGNPLVVTLKENGWKRQKQEVKNGPKNKLETFSEDNDNRGELDNFAENQDIVAPPSEVPIVNPSIADFETHP</sequence>
<accession>A0A1R3FWB1</accession>
<gene>
    <name evidence="2" type="ORF">COLO4_38227</name>
</gene>
<dbReference type="AlphaFoldDB" id="A0A1R3FWB1"/>
<name>A0A1R3FWB1_9ROSI</name>
<dbReference type="EMBL" id="AWUE01024689">
    <property type="protein sequence ID" value="OMO50124.1"/>
    <property type="molecule type" value="Genomic_DNA"/>
</dbReference>
<feature type="region of interest" description="Disordered" evidence="1">
    <location>
        <begin position="17"/>
        <end position="72"/>
    </location>
</feature>